<evidence type="ECO:0000256" key="2">
    <source>
        <dbReference type="ARBA" id="ARBA00022525"/>
    </source>
</evidence>
<proteinExistence type="predicted"/>
<dbReference type="KEGG" id="mmac:MSMAC_1861"/>
<dbReference type="GO" id="GO:0030246">
    <property type="term" value="F:carbohydrate binding"/>
    <property type="evidence" value="ECO:0007669"/>
    <property type="project" value="InterPro"/>
</dbReference>
<dbReference type="InterPro" id="IPR002105">
    <property type="entry name" value="Dockerin_1_rpt"/>
</dbReference>
<dbReference type="SUPFAM" id="SSF63446">
    <property type="entry name" value="Type I dockerin domain"/>
    <property type="match status" value="1"/>
</dbReference>
<dbReference type="SUPFAM" id="SSF49384">
    <property type="entry name" value="Carbohydrate-binding domain"/>
    <property type="match status" value="1"/>
</dbReference>
<dbReference type="EMBL" id="CP009514">
    <property type="protein sequence ID" value="AKB71751.1"/>
    <property type="molecule type" value="Genomic_DNA"/>
</dbReference>
<dbReference type="GO" id="GO:0005576">
    <property type="term" value="C:extracellular region"/>
    <property type="evidence" value="ECO:0007669"/>
    <property type="project" value="UniProtKB-SubCell"/>
</dbReference>
<dbReference type="Pfam" id="PF17957">
    <property type="entry name" value="Big_7"/>
    <property type="match status" value="1"/>
</dbReference>
<dbReference type="PROSITE" id="PS00018">
    <property type="entry name" value="EF_HAND_1"/>
    <property type="match status" value="1"/>
</dbReference>
<dbReference type="RefSeq" id="WP_048042108.1">
    <property type="nucleotide sequence ID" value="NZ_CP009514.1"/>
</dbReference>
<evidence type="ECO:0000259" key="4">
    <source>
        <dbReference type="PROSITE" id="PS51766"/>
    </source>
</evidence>
<keyword evidence="3" id="KW-0732">Signal</keyword>
<dbReference type="Pfam" id="PF00404">
    <property type="entry name" value="Dockerin_1"/>
    <property type="match status" value="1"/>
</dbReference>
<dbReference type="CDD" id="cd14254">
    <property type="entry name" value="Dockerin_II"/>
    <property type="match status" value="1"/>
</dbReference>
<dbReference type="Proteomes" id="UP000033071">
    <property type="component" value="Chromosome"/>
</dbReference>
<dbReference type="InterPro" id="IPR036439">
    <property type="entry name" value="Dockerin_dom_sf"/>
</dbReference>
<dbReference type="GO" id="GO:0005509">
    <property type="term" value="F:calcium ion binding"/>
    <property type="evidence" value="ECO:0007669"/>
    <property type="project" value="InterPro"/>
</dbReference>
<dbReference type="CDD" id="cd08547">
    <property type="entry name" value="Type_II_cohesin"/>
    <property type="match status" value="1"/>
</dbReference>
<dbReference type="Gene3D" id="2.60.40.10">
    <property type="entry name" value="Immunoglobulins"/>
    <property type="match status" value="2"/>
</dbReference>
<dbReference type="InterPro" id="IPR055372">
    <property type="entry name" value="CBM96"/>
</dbReference>
<evidence type="ECO:0000313" key="6">
    <source>
        <dbReference type="Proteomes" id="UP000033071"/>
    </source>
</evidence>
<name>A0A0E3RWM4_METMZ</name>
<dbReference type="InterPro" id="IPR015919">
    <property type="entry name" value="Cadherin-like_sf"/>
</dbReference>
<feature type="domain" description="Dockerin" evidence="4">
    <location>
        <begin position="1464"/>
        <end position="1531"/>
    </location>
</feature>
<dbReference type="Pfam" id="PF24517">
    <property type="entry name" value="CBM96"/>
    <property type="match status" value="1"/>
</dbReference>
<dbReference type="InterPro" id="IPR016134">
    <property type="entry name" value="Dockerin_dom"/>
</dbReference>
<dbReference type="Pfam" id="PF05345">
    <property type="entry name" value="He_PIG"/>
    <property type="match status" value="1"/>
</dbReference>
<dbReference type="Gene3D" id="2.60.40.680">
    <property type="match status" value="1"/>
</dbReference>
<organism evidence="5 6">
    <name type="scientific">Methanosarcina mazei C16</name>
    <dbReference type="NCBI Taxonomy" id="1434113"/>
    <lineage>
        <taxon>Archaea</taxon>
        <taxon>Methanobacteriati</taxon>
        <taxon>Methanobacteriota</taxon>
        <taxon>Stenosarchaea group</taxon>
        <taxon>Methanomicrobia</taxon>
        <taxon>Methanosarcinales</taxon>
        <taxon>Methanosarcinaceae</taxon>
        <taxon>Methanosarcina</taxon>
    </lineage>
</organism>
<comment type="subcellular location">
    <subcellularLocation>
        <location evidence="1">Secreted</location>
    </subcellularLocation>
</comment>
<evidence type="ECO:0000313" key="5">
    <source>
        <dbReference type="EMBL" id="AKB71751.1"/>
    </source>
</evidence>
<evidence type="ECO:0000256" key="3">
    <source>
        <dbReference type="ARBA" id="ARBA00022729"/>
    </source>
</evidence>
<dbReference type="Gene3D" id="1.10.1330.10">
    <property type="entry name" value="Dockerin domain"/>
    <property type="match status" value="1"/>
</dbReference>
<gene>
    <name evidence="5" type="ORF">MSMAC_1861</name>
</gene>
<dbReference type="GO" id="GO:0000272">
    <property type="term" value="P:polysaccharide catabolic process"/>
    <property type="evidence" value="ECO:0007669"/>
    <property type="project" value="InterPro"/>
</dbReference>
<dbReference type="GO" id="GO:0016020">
    <property type="term" value="C:membrane"/>
    <property type="evidence" value="ECO:0007669"/>
    <property type="project" value="InterPro"/>
</dbReference>
<protein>
    <recommendedName>
        <fullName evidence="4">Dockerin domain-containing protein</fullName>
    </recommendedName>
</protein>
<dbReference type="GeneID" id="42568767"/>
<dbReference type="InterPro" id="IPR018247">
    <property type="entry name" value="EF_Hand_1_Ca_BS"/>
</dbReference>
<dbReference type="HOGENOM" id="CLU_248214_0_0_2"/>
<accession>A0A0E3RWM4</accession>
<reference evidence="5 6" key="1">
    <citation type="submission" date="2014-07" db="EMBL/GenBank/DDBJ databases">
        <title>Methanogenic archaea and the global carbon cycle.</title>
        <authorList>
            <person name="Henriksen J.R."/>
            <person name="Luke J."/>
            <person name="Reinhart S."/>
            <person name="Benedict M.N."/>
            <person name="Youngblut N.D."/>
            <person name="Metcalf M.E."/>
            <person name="Whitaker R.J."/>
            <person name="Metcalf W.W."/>
        </authorList>
    </citation>
    <scope>NUCLEOTIDE SEQUENCE [LARGE SCALE GENOMIC DNA]</scope>
    <source>
        <strain evidence="5 6">C16</strain>
    </source>
</reference>
<dbReference type="NCBIfam" id="NF033679">
    <property type="entry name" value="DNRLRE_dom"/>
    <property type="match status" value="1"/>
</dbReference>
<dbReference type="InterPro" id="IPR008965">
    <property type="entry name" value="CBM2/CBM3_carb-bd_dom_sf"/>
</dbReference>
<evidence type="ECO:0000256" key="1">
    <source>
        <dbReference type="ARBA" id="ARBA00004613"/>
    </source>
</evidence>
<keyword evidence="2" id="KW-0964">Secreted</keyword>
<dbReference type="PROSITE" id="PS51766">
    <property type="entry name" value="DOCKERIN"/>
    <property type="match status" value="1"/>
</dbReference>
<dbReference type="GO" id="GO:0004553">
    <property type="term" value="F:hydrolase activity, hydrolyzing O-glycosyl compounds"/>
    <property type="evidence" value="ECO:0007669"/>
    <property type="project" value="InterPro"/>
</dbReference>
<dbReference type="SUPFAM" id="SSF49313">
    <property type="entry name" value="Cadherin-like"/>
    <property type="match status" value="1"/>
</dbReference>
<sequence>MLKAKLLSITFLVFLFLINPADSTSMNITVSEDSYIDQTKPDTNYGSSSHMYSFYGTGTSNIYPLLKFNVPQHVEEAYLHIYTDGGYKNLGSVQVRRATSDWNESEITWNNRPTYMEGFSKASTPIDSVSLPANNQWVTLNVSSVISEPANYTFWLRSGWGYNDRWISKENQTYAPYLEIYTTTHPADISWNNYTLNNDTKAFTVNTGEVIRFGTDPLDPTNISTYEWTVNKLSQPTNLNYFDYTIPYFNPDYPSTGIWEIRVVGYYVNGSKVSREWLISGLTEEQAPDYIDYFIDQNNTWRSDYIKDPWGRAFPFYSQPVNLIENGYYTGGYTAIGRTLSTPFDIEYGTFKLKVRMGEGQKNNAGFQVYDSDGDFWNMVWTIGEYHDYFAINSEKTGTGNKDYVPISRRWLGQAPSAHYWPSYDKSWHNITIIRTEDDWWSIWMDDALLVNNYLHADSLISDVVSLTLIANDVMKVDCIEFYKNRYLYPETEIRFGQYPKWWTRGAISAVNHDPVMDEGIIVFGRGLTLEQISNTINNESLITYNAETKTAVLKTNLFIKNGAELNIIDEVLLFDTSEKSLFINPQHGVTLRILNSTVSTTDDNPMIWNFASTTAITITNPDNALNVTTLTYNDRCSPSFDFRGHFVVENSTINNTCNLFMDGAHEIIINDTIFSNHSSIDYGSNDKIGGQDLYNRKKKQSEGSKAFWIVPRNDLSAYSIKNISFVDPKEKIDLKVVGGEWIFNSTTIKDSNLSDIDISTKRAYKYSYFQFYRQIYENSDVGLLNCKVDENRLKVETNRSKIKTKYYADIIVKDALGSLVQNVEITPISSSSAYGAENLYEYDGYDPIGPGEGGVTGYGTDSPHYTTYKGGAYKRWYNAQQLNSTTTNKNGRTALPSENLNNSVVLIDYVLTNETGTQLKEFIVYNLTIDAPNSKPIYLQDINPDTTWYREDPLISKYTITAIIPEDSKGPHITGFAPSTENPFTPGEKKNFRIWTDEPLTKMEWYVDGSESPVLTGSLNYTWNITEGNHTIKFVGSNDNGPVTKEWNLGEDSDESSVPDEPTQEIEFSPADAMLTRNVNETVVFSVSPDVFTAKEWYVDGVLALNNSASMSRSWDKAGNYNVTFSGSGSSGPVSHTWSVGVIGAAPGLQNVSVVSVTPGCQVVKPDSPFSLDIRIEPETNVTGAQLNFIFNSSMVSAGGVTEGDFFKQSGANTIFSGGTIDNNAGEVKYVYGFILGMSNVSTPGAMATVNLTAGNRTGRTHFNISDVILSDAGSRSTPYTVKGAAVLIDTAPVMDPIQHPETVDEESTLTFKVSAKDPDGDILTYSVSGLPQGAAFNTTSRVFTWKPAVGQAGVYTFSFRVSDGYLTDSRDVKVTVKKSNNVPVIHCFRPLNGTSFSEGERIDITVNATDADGQALSYSIRIDGVEISKSPTYVWETDYSSSGNHTIEVTVSDGIDEVKAQRSIYISDCHPRWDVNEDGVVNILDITIVSQNNGAILSKPYPRYDVNQDGEVNIQDLTLIGQHFGETVT</sequence>
<dbReference type="PATRIC" id="fig|1434113.4.peg.2330"/>
<dbReference type="InterPro" id="IPR013783">
    <property type="entry name" value="Ig-like_fold"/>
</dbReference>